<evidence type="ECO:0000313" key="2">
    <source>
        <dbReference type="EMBL" id="MCD9559083.1"/>
    </source>
</evidence>
<protein>
    <submittedName>
        <fullName evidence="2">Uncharacterized protein</fullName>
    </submittedName>
</protein>
<gene>
    <name evidence="2" type="ORF">HAX54_016815</name>
</gene>
<keyword evidence="3" id="KW-1185">Reference proteome</keyword>
<dbReference type="EMBL" id="JACEIK010002094">
    <property type="protein sequence ID" value="MCD9559083.1"/>
    <property type="molecule type" value="Genomic_DNA"/>
</dbReference>
<evidence type="ECO:0000313" key="3">
    <source>
        <dbReference type="Proteomes" id="UP000823775"/>
    </source>
</evidence>
<feature type="region of interest" description="Disordered" evidence="1">
    <location>
        <begin position="46"/>
        <end position="69"/>
    </location>
</feature>
<organism evidence="2 3">
    <name type="scientific">Datura stramonium</name>
    <name type="common">Jimsonweed</name>
    <name type="synonym">Common thornapple</name>
    <dbReference type="NCBI Taxonomy" id="4076"/>
    <lineage>
        <taxon>Eukaryota</taxon>
        <taxon>Viridiplantae</taxon>
        <taxon>Streptophyta</taxon>
        <taxon>Embryophyta</taxon>
        <taxon>Tracheophyta</taxon>
        <taxon>Spermatophyta</taxon>
        <taxon>Magnoliopsida</taxon>
        <taxon>eudicotyledons</taxon>
        <taxon>Gunneridae</taxon>
        <taxon>Pentapetalae</taxon>
        <taxon>asterids</taxon>
        <taxon>lamiids</taxon>
        <taxon>Solanales</taxon>
        <taxon>Solanaceae</taxon>
        <taxon>Solanoideae</taxon>
        <taxon>Datureae</taxon>
        <taxon>Datura</taxon>
    </lineage>
</organism>
<name>A0ABS8ULJ4_DATST</name>
<sequence>VTSRGHTGVCVQDGMPGSAYMLALCHQCPPRAPNGSYMPVERVVSKEHAMPDGTRPHHANAPTSSAASR</sequence>
<accession>A0ABS8ULJ4</accession>
<evidence type="ECO:0000256" key="1">
    <source>
        <dbReference type="SAM" id="MobiDB-lite"/>
    </source>
</evidence>
<comment type="caution">
    <text evidence="2">The sequence shown here is derived from an EMBL/GenBank/DDBJ whole genome shotgun (WGS) entry which is preliminary data.</text>
</comment>
<proteinExistence type="predicted"/>
<reference evidence="2 3" key="1">
    <citation type="journal article" date="2021" name="BMC Genomics">
        <title>Datura genome reveals duplications of psychoactive alkaloid biosynthetic genes and high mutation rate following tissue culture.</title>
        <authorList>
            <person name="Rajewski A."/>
            <person name="Carter-House D."/>
            <person name="Stajich J."/>
            <person name="Litt A."/>
        </authorList>
    </citation>
    <scope>NUCLEOTIDE SEQUENCE [LARGE SCALE GENOMIC DNA]</scope>
    <source>
        <strain evidence="2">AR-01</strain>
    </source>
</reference>
<dbReference type="Proteomes" id="UP000823775">
    <property type="component" value="Unassembled WGS sequence"/>
</dbReference>
<feature type="non-terminal residue" evidence="2">
    <location>
        <position position="1"/>
    </location>
</feature>